<comment type="caution">
    <text evidence="1">The sequence shown here is derived from an EMBL/GenBank/DDBJ whole genome shotgun (WGS) entry which is preliminary data.</text>
</comment>
<protein>
    <recommendedName>
        <fullName evidence="3">FecR protein domain-containing protein</fullName>
    </recommendedName>
</protein>
<dbReference type="EMBL" id="BJMU01000004">
    <property type="protein sequence ID" value="GEB82669.1"/>
    <property type="molecule type" value="Genomic_DNA"/>
</dbReference>
<evidence type="ECO:0000313" key="2">
    <source>
        <dbReference type="Proteomes" id="UP000317617"/>
    </source>
</evidence>
<accession>A0A4Y3TMK7</accession>
<gene>
    <name evidence="1" type="ORF">AOR01nite_11460</name>
</gene>
<keyword evidence="2" id="KW-1185">Reference proteome</keyword>
<dbReference type="Proteomes" id="UP000317617">
    <property type="component" value="Unassembled WGS sequence"/>
</dbReference>
<reference evidence="1 2" key="1">
    <citation type="submission" date="2019-06" db="EMBL/GenBank/DDBJ databases">
        <title>Whole genome shotgun sequence of Acetobacter orleanensis NBRC 13752.</title>
        <authorList>
            <person name="Hosoyama A."/>
            <person name="Uohara A."/>
            <person name="Ohji S."/>
            <person name="Ichikawa N."/>
        </authorList>
    </citation>
    <scope>NUCLEOTIDE SEQUENCE [LARGE SCALE GENOMIC DNA]</scope>
    <source>
        <strain evidence="1 2">NBRC 13752</strain>
    </source>
</reference>
<organism evidence="1 2">
    <name type="scientific">Acetobacter orleanensis</name>
    <dbReference type="NCBI Taxonomy" id="104099"/>
    <lineage>
        <taxon>Bacteria</taxon>
        <taxon>Pseudomonadati</taxon>
        <taxon>Pseudomonadota</taxon>
        <taxon>Alphaproteobacteria</taxon>
        <taxon>Acetobacterales</taxon>
        <taxon>Acetobacteraceae</taxon>
        <taxon>Acetobacter</taxon>
    </lineage>
</organism>
<evidence type="ECO:0000313" key="1">
    <source>
        <dbReference type="EMBL" id="GEB82669.1"/>
    </source>
</evidence>
<proteinExistence type="predicted"/>
<evidence type="ECO:0008006" key="3">
    <source>
        <dbReference type="Google" id="ProtNLM"/>
    </source>
</evidence>
<dbReference type="AlphaFoldDB" id="A0A4Y3TMK7"/>
<sequence>MLLYKDGNYESGIVLEGHASVKGQRNSEYKILSAGEQITRNQTGQIHFSYLDTETLTRLSAWTKGQVSLDTQTISEASDIFNRYNQKQLVPSFRLADYRLSGMFDLKRPDVFALAVKAVLGGEIREDGQHIYIE</sequence>
<dbReference type="STRING" id="104099.AD949_04590"/>
<name>A0A4Y3TMK7_9PROT</name>